<feature type="domain" description="Thioredoxin" evidence="8">
    <location>
        <begin position="26"/>
        <end position="178"/>
    </location>
</feature>
<feature type="domain" description="Cytochrome c" evidence="7">
    <location>
        <begin position="207"/>
        <end position="290"/>
    </location>
</feature>
<dbReference type="Gene3D" id="1.10.238.10">
    <property type="entry name" value="EF-hand"/>
    <property type="match status" value="1"/>
</dbReference>
<dbReference type="InterPro" id="IPR009056">
    <property type="entry name" value="Cyt_c-like_dom"/>
</dbReference>
<dbReference type="PROSITE" id="PS51352">
    <property type="entry name" value="THIOREDOXIN_2"/>
    <property type="match status" value="1"/>
</dbReference>
<evidence type="ECO:0000256" key="4">
    <source>
        <dbReference type="ARBA" id="ARBA00023157"/>
    </source>
</evidence>
<evidence type="ECO:0000256" key="2">
    <source>
        <dbReference type="ARBA" id="ARBA00022723"/>
    </source>
</evidence>
<keyword evidence="10" id="KW-1185">Reference proteome</keyword>
<dbReference type="InterPro" id="IPR047262">
    <property type="entry name" value="PRX-like1"/>
</dbReference>
<dbReference type="SUPFAM" id="SSF49742">
    <property type="entry name" value="PHM/PNGase F"/>
    <property type="match status" value="2"/>
</dbReference>
<evidence type="ECO:0000256" key="6">
    <source>
        <dbReference type="SAM" id="SignalP"/>
    </source>
</evidence>
<name>A0A5C5XTJ4_9BACT</name>
<dbReference type="InterPro" id="IPR008977">
    <property type="entry name" value="PHM/PNGase_F_dom_sf"/>
</dbReference>
<gene>
    <name evidence="9" type="ORF">Pla123a_48120</name>
</gene>
<sequence precursor="true">MHRLLVLSSLTFGLLAAPLLAPQAAHAAPRLVADFTLPDHLGKPWSLADQAASELVVVAFLGTECPLAKLYGPRLQALADEYGPRGVRFVAVDSNSQDSLAEITAYVRRHEVQYPVLKDQANRVADQFGATRTPEVFVLDRSRRVRYQGRVDDQYVVGIQRDEPTREDLRAALDELLAGKEVSQPATKALGCLIGRTRETKEDSQVTYTRDIAPIFQQRCVECHQEGEIGPFPLLTYEQASGWGDMITEVIREQRMPPWHANPDYGHFANDRSMPDDEKQLVYQWVENGCPEGEPSEAIEPTTTAAGWPTAREPDAVTDMADQPFTIPAEGGPSGVPYQYFTRPSGYEEDRWVEAAVVQPGNRQVVHHIIVYADPPGGEDRRGWIFLTAYVPGLRFDPMPTGAAKLVPAGSNFVFEMHYTPIGSEQTDMSRLGVLFAEPQQVSSEVVTCEIGNMRFEIPPGEPEHVVTASSRPLDRATTLLSLSPHMHLRGKAFRYELATPGGAREVLLDVPAYDFNWQTRYVLTEPRELPAGSVIHCRAAFDNSKQNLANPDPSATVRWGDQSWDEMMLGYFDVVLPRDDARRAGSKPVHTGQDLVGMFDLADADHNGGLSVEEATANERLTKHFALIDTSGDKLLQLGEILTAVARYLK</sequence>
<evidence type="ECO:0000256" key="3">
    <source>
        <dbReference type="ARBA" id="ARBA00023004"/>
    </source>
</evidence>
<dbReference type="PANTHER" id="PTHR43640:SF1">
    <property type="entry name" value="THIOREDOXIN-DEPENDENT PEROXIREDOXIN"/>
    <property type="match status" value="1"/>
</dbReference>
<dbReference type="OrthoDB" id="9788721at2"/>
<keyword evidence="2 5" id="KW-0479">Metal-binding</keyword>
<reference evidence="9 10" key="1">
    <citation type="submission" date="2019-02" db="EMBL/GenBank/DDBJ databases">
        <title>Deep-cultivation of Planctomycetes and their phenomic and genomic characterization uncovers novel biology.</title>
        <authorList>
            <person name="Wiegand S."/>
            <person name="Jogler M."/>
            <person name="Boedeker C."/>
            <person name="Pinto D."/>
            <person name="Vollmers J."/>
            <person name="Rivas-Marin E."/>
            <person name="Kohn T."/>
            <person name="Peeters S.H."/>
            <person name="Heuer A."/>
            <person name="Rast P."/>
            <person name="Oberbeckmann S."/>
            <person name="Bunk B."/>
            <person name="Jeske O."/>
            <person name="Meyerdierks A."/>
            <person name="Storesund J.E."/>
            <person name="Kallscheuer N."/>
            <person name="Luecker S."/>
            <person name="Lage O.M."/>
            <person name="Pohl T."/>
            <person name="Merkel B.J."/>
            <person name="Hornburger P."/>
            <person name="Mueller R.-W."/>
            <person name="Bruemmer F."/>
            <person name="Labrenz M."/>
            <person name="Spormann A.M."/>
            <person name="Op Den Camp H."/>
            <person name="Overmann J."/>
            <person name="Amann R."/>
            <person name="Jetten M.S.M."/>
            <person name="Mascher T."/>
            <person name="Medema M.H."/>
            <person name="Devos D.P."/>
            <person name="Kaster A.-K."/>
            <person name="Ovreas L."/>
            <person name="Rohde M."/>
            <person name="Galperin M.Y."/>
            <person name="Jogler C."/>
        </authorList>
    </citation>
    <scope>NUCLEOTIDE SEQUENCE [LARGE SCALE GENOMIC DNA]</scope>
    <source>
        <strain evidence="9 10">Pla123a</strain>
    </source>
</reference>
<evidence type="ECO:0000259" key="8">
    <source>
        <dbReference type="PROSITE" id="PS51352"/>
    </source>
</evidence>
<dbReference type="Pfam" id="PF00578">
    <property type="entry name" value="AhpC-TSA"/>
    <property type="match status" value="1"/>
</dbReference>
<dbReference type="InterPro" id="IPR011992">
    <property type="entry name" value="EF-hand-dom_pair"/>
</dbReference>
<dbReference type="GO" id="GO:0016715">
    <property type="term" value="F:oxidoreductase activity, acting on paired donors, with incorporation or reduction of molecular oxygen, reduced ascorbate as one donor, and incorporation of one atom of oxygen"/>
    <property type="evidence" value="ECO:0007669"/>
    <property type="project" value="InterPro"/>
</dbReference>
<dbReference type="InterPro" id="IPR036249">
    <property type="entry name" value="Thioredoxin-like_sf"/>
</dbReference>
<dbReference type="Gene3D" id="3.40.30.10">
    <property type="entry name" value="Glutaredoxin"/>
    <property type="match status" value="1"/>
</dbReference>
<dbReference type="InterPro" id="IPR036909">
    <property type="entry name" value="Cyt_c-like_dom_sf"/>
</dbReference>
<evidence type="ECO:0000313" key="9">
    <source>
        <dbReference type="EMBL" id="TWT65901.1"/>
    </source>
</evidence>
<dbReference type="SUPFAM" id="SSF52833">
    <property type="entry name" value="Thioredoxin-like"/>
    <property type="match status" value="1"/>
</dbReference>
<dbReference type="RefSeq" id="WP_146591744.1">
    <property type="nucleotide sequence ID" value="NZ_SJPO01000018.1"/>
</dbReference>
<dbReference type="GO" id="GO:0046872">
    <property type="term" value="F:metal ion binding"/>
    <property type="evidence" value="ECO:0007669"/>
    <property type="project" value="UniProtKB-KW"/>
</dbReference>
<dbReference type="GO" id="GO:0016209">
    <property type="term" value="F:antioxidant activity"/>
    <property type="evidence" value="ECO:0007669"/>
    <property type="project" value="InterPro"/>
</dbReference>
<keyword evidence="1 5" id="KW-0349">Heme</keyword>
<feature type="signal peptide" evidence="6">
    <location>
        <begin position="1"/>
        <end position="27"/>
    </location>
</feature>
<dbReference type="GO" id="GO:0020037">
    <property type="term" value="F:heme binding"/>
    <property type="evidence" value="ECO:0007669"/>
    <property type="project" value="InterPro"/>
</dbReference>
<dbReference type="PROSITE" id="PS51007">
    <property type="entry name" value="CYTC"/>
    <property type="match status" value="1"/>
</dbReference>
<dbReference type="SUPFAM" id="SSF47473">
    <property type="entry name" value="EF-hand"/>
    <property type="match status" value="1"/>
</dbReference>
<dbReference type="SUPFAM" id="SSF46626">
    <property type="entry name" value="Cytochrome c"/>
    <property type="match status" value="1"/>
</dbReference>
<keyword evidence="3 5" id="KW-0408">Iron</keyword>
<keyword evidence="6" id="KW-0732">Signal</keyword>
<dbReference type="InterPro" id="IPR000866">
    <property type="entry name" value="AhpC/TSA"/>
</dbReference>
<dbReference type="PANTHER" id="PTHR43640">
    <property type="entry name" value="OS07G0260300 PROTEIN"/>
    <property type="match status" value="1"/>
</dbReference>
<dbReference type="InterPro" id="IPR013766">
    <property type="entry name" value="Thioredoxin_domain"/>
</dbReference>
<evidence type="ECO:0000256" key="5">
    <source>
        <dbReference type="PROSITE-ProRule" id="PRU00433"/>
    </source>
</evidence>
<dbReference type="Proteomes" id="UP000318478">
    <property type="component" value="Unassembled WGS sequence"/>
</dbReference>
<dbReference type="AlphaFoldDB" id="A0A5C5XTJ4"/>
<evidence type="ECO:0000259" key="7">
    <source>
        <dbReference type="PROSITE" id="PS51007"/>
    </source>
</evidence>
<dbReference type="EMBL" id="SJPO01000018">
    <property type="protein sequence ID" value="TWT65901.1"/>
    <property type="molecule type" value="Genomic_DNA"/>
</dbReference>
<feature type="chain" id="PRO_5022893718" evidence="6">
    <location>
        <begin position="28"/>
        <end position="651"/>
    </location>
</feature>
<dbReference type="CDD" id="cd02969">
    <property type="entry name" value="PRX_like1"/>
    <property type="match status" value="1"/>
</dbReference>
<dbReference type="InterPro" id="IPR014784">
    <property type="entry name" value="Cu2_ascorb_mOase-like_C"/>
</dbReference>
<dbReference type="GO" id="GO:0009055">
    <property type="term" value="F:electron transfer activity"/>
    <property type="evidence" value="ECO:0007669"/>
    <property type="project" value="InterPro"/>
</dbReference>
<accession>A0A5C5XTJ4</accession>
<comment type="caution">
    <text evidence="9">The sequence shown here is derived from an EMBL/GenBank/DDBJ whole genome shotgun (WGS) entry which is preliminary data.</text>
</comment>
<protein>
    <submittedName>
        <fullName evidence="9">Thiol-disulfide oxidoreductase</fullName>
    </submittedName>
</protein>
<organism evidence="9 10">
    <name type="scientific">Posidoniimonas polymericola</name>
    <dbReference type="NCBI Taxonomy" id="2528002"/>
    <lineage>
        <taxon>Bacteria</taxon>
        <taxon>Pseudomonadati</taxon>
        <taxon>Planctomycetota</taxon>
        <taxon>Planctomycetia</taxon>
        <taxon>Pirellulales</taxon>
        <taxon>Lacipirellulaceae</taxon>
        <taxon>Posidoniimonas</taxon>
    </lineage>
</organism>
<proteinExistence type="predicted"/>
<dbReference type="Gene3D" id="2.60.120.230">
    <property type="match status" value="1"/>
</dbReference>
<keyword evidence="4" id="KW-1015">Disulfide bond</keyword>
<evidence type="ECO:0000256" key="1">
    <source>
        <dbReference type="ARBA" id="ARBA00022617"/>
    </source>
</evidence>
<evidence type="ECO:0000313" key="10">
    <source>
        <dbReference type="Proteomes" id="UP000318478"/>
    </source>
</evidence>